<evidence type="ECO:0000313" key="1">
    <source>
        <dbReference type="EMBL" id="KAL1526018.1"/>
    </source>
</evidence>
<gene>
    <name evidence="1" type="ORF">AB1Y20_020839</name>
</gene>
<evidence type="ECO:0000313" key="2">
    <source>
        <dbReference type="Proteomes" id="UP001515480"/>
    </source>
</evidence>
<dbReference type="EMBL" id="JBGBPQ010000004">
    <property type="protein sequence ID" value="KAL1526018.1"/>
    <property type="molecule type" value="Genomic_DNA"/>
</dbReference>
<proteinExistence type="predicted"/>
<dbReference type="Proteomes" id="UP001515480">
    <property type="component" value="Unassembled WGS sequence"/>
</dbReference>
<evidence type="ECO:0008006" key="3">
    <source>
        <dbReference type="Google" id="ProtNLM"/>
    </source>
</evidence>
<reference evidence="1 2" key="1">
    <citation type="journal article" date="2024" name="Science">
        <title>Giant polyketide synthase enzymes in the biosynthesis of giant marine polyether toxins.</title>
        <authorList>
            <person name="Fallon T.R."/>
            <person name="Shende V.V."/>
            <person name="Wierzbicki I.H."/>
            <person name="Pendleton A.L."/>
            <person name="Watervoot N.F."/>
            <person name="Auber R.P."/>
            <person name="Gonzalez D.J."/>
            <person name="Wisecaver J.H."/>
            <person name="Moore B.S."/>
        </authorList>
    </citation>
    <scope>NUCLEOTIDE SEQUENCE [LARGE SCALE GENOMIC DNA]</scope>
    <source>
        <strain evidence="1 2">12B1</strain>
    </source>
</reference>
<accession>A0AB34JYD9</accession>
<name>A0AB34JYD9_PRYPA</name>
<sequence>MRRACAVWRAAAVEAHLSFYLLSTSLAHAFRAAYRRWRVACAKAVPRLYLPHPSASLPHASSLGGAASVWREQKAATPPAVRCPS</sequence>
<protein>
    <recommendedName>
        <fullName evidence="3">Secreted protein</fullName>
    </recommendedName>
</protein>
<dbReference type="AlphaFoldDB" id="A0AB34JYD9"/>
<comment type="caution">
    <text evidence="1">The sequence shown here is derived from an EMBL/GenBank/DDBJ whole genome shotgun (WGS) entry which is preliminary data.</text>
</comment>
<organism evidence="1 2">
    <name type="scientific">Prymnesium parvum</name>
    <name type="common">Toxic golden alga</name>
    <dbReference type="NCBI Taxonomy" id="97485"/>
    <lineage>
        <taxon>Eukaryota</taxon>
        <taxon>Haptista</taxon>
        <taxon>Haptophyta</taxon>
        <taxon>Prymnesiophyceae</taxon>
        <taxon>Prymnesiales</taxon>
        <taxon>Prymnesiaceae</taxon>
        <taxon>Prymnesium</taxon>
    </lineage>
</organism>
<keyword evidence="2" id="KW-1185">Reference proteome</keyword>